<organism evidence="2 3">
    <name type="scientific">Deinococcus roseus</name>
    <dbReference type="NCBI Taxonomy" id="392414"/>
    <lineage>
        <taxon>Bacteria</taxon>
        <taxon>Thermotogati</taxon>
        <taxon>Deinococcota</taxon>
        <taxon>Deinococci</taxon>
        <taxon>Deinococcales</taxon>
        <taxon>Deinococcaceae</taxon>
        <taxon>Deinococcus</taxon>
    </lineage>
</organism>
<reference evidence="3" key="1">
    <citation type="journal article" date="2019" name="Int. J. Syst. Evol. Microbiol.">
        <title>The Global Catalogue of Microorganisms (GCM) 10K type strain sequencing project: providing services to taxonomists for standard genome sequencing and annotation.</title>
        <authorList>
            <consortium name="The Broad Institute Genomics Platform"/>
            <consortium name="The Broad Institute Genome Sequencing Center for Infectious Disease"/>
            <person name="Wu L."/>
            <person name="Ma J."/>
        </authorList>
    </citation>
    <scope>NUCLEOTIDE SEQUENCE [LARGE SCALE GENOMIC DNA]</scope>
    <source>
        <strain evidence="3">JCM 14370</strain>
    </source>
</reference>
<protein>
    <recommendedName>
        <fullName evidence="4">Yip1 domain-containing protein</fullName>
    </recommendedName>
</protein>
<feature type="transmembrane region" description="Helical" evidence="1">
    <location>
        <begin position="124"/>
        <end position="144"/>
    </location>
</feature>
<keyword evidence="1" id="KW-0812">Transmembrane</keyword>
<feature type="transmembrane region" description="Helical" evidence="1">
    <location>
        <begin position="35"/>
        <end position="53"/>
    </location>
</feature>
<dbReference type="EMBL" id="BMOD01000019">
    <property type="protein sequence ID" value="GGJ48333.1"/>
    <property type="molecule type" value="Genomic_DNA"/>
</dbReference>
<keyword evidence="1" id="KW-1133">Transmembrane helix</keyword>
<evidence type="ECO:0000313" key="2">
    <source>
        <dbReference type="EMBL" id="GGJ48333.1"/>
    </source>
</evidence>
<evidence type="ECO:0008006" key="4">
    <source>
        <dbReference type="Google" id="ProtNLM"/>
    </source>
</evidence>
<comment type="caution">
    <text evidence="2">The sequence shown here is derived from an EMBL/GenBank/DDBJ whole genome shotgun (WGS) entry which is preliminary data.</text>
</comment>
<accession>A0ABQ2D7Q2</accession>
<proteinExistence type="predicted"/>
<name>A0ABQ2D7Q2_9DEIO</name>
<feature type="transmembrane region" description="Helical" evidence="1">
    <location>
        <begin position="156"/>
        <end position="174"/>
    </location>
</feature>
<keyword evidence="3" id="KW-1185">Reference proteome</keyword>
<feature type="transmembrane region" description="Helical" evidence="1">
    <location>
        <begin position="59"/>
        <end position="81"/>
    </location>
</feature>
<keyword evidence="1" id="KW-0472">Membrane</keyword>
<dbReference type="Proteomes" id="UP000632222">
    <property type="component" value="Unassembled WGS sequence"/>
</dbReference>
<sequence length="175" mass="19711">MATLTEMVSQSIEVIRVPTESTFYKYEDRGNFSNAMLFMGSAILTFIAAGYYFSGGAGALNHLIIGVVYYFGFWGLTYLLGRVMGGEATWQELAYTHALFMAPLLFMLTISSTLFFSFGYLQVASMYLTFVFLMISLYYSIRCVQGTMNFYDPIKVLGLIASMLVCSTVIYQMYV</sequence>
<evidence type="ECO:0000313" key="3">
    <source>
        <dbReference type="Proteomes" id="UP000632222"/>
    </source>
</evidence>
<evidence type="ECO:0000256" key="1">
    <source>
        <dbReference type="SAM" id="Phobius"/>
    </source>
</evidence>
<feature type="transmembrane region" description="Helical" evidence="1">
    <location>
        <begin position="93"/>
        <end position="118"/>
    </location>
</feature>
<gene>
    <name evidence="2" type="ORF">GCM10008938_37930</name>
</gene>
<dbReference type="RefSeq" id="WP_189005383.1">
    <property type="nucleotide sequence ID" value="NZ_BMOD01000019.1"/>
</dbReference>